<dbReference type="EMBL" id="MK500595">
    <property type="protein sequence ID" value="QBK93384.1"/>
    <property type="molecule type" value="Genomic_DNA"/>
</dbReference>
<sequence length="110" mass="12499">MNRPAQLAVVQQEALELFKRKNLDYGDAFATYGPIGVLVRIGDKISRLQNISNQSITLVDDETLRDTLIDLHNYSAMAVMLMDEKLQHSEKELENLFSLNAQIHLNSVKK</sequence>
<name>A0A481ZBU3_9VIRU</name>
<reference evidence="2" key="1">
    <citation type="journal article" date="2019" name="MBio">
        <title>Virus Genomes from Deep Sea Sediments Expand the Ocean Megavirome and Support Independent Origins of Viral Gigantism.</title>
        <authorList>
            <person name="Backstrom D."/>
            <person name="Yutin N."/>
            <person name="Jorgensen S.L."/>
            <person name="Dharamshi J."/>
            <person name="Homa F."/>
            <person name="Zaremba-Niedwiedzka K."/>
            <person name="Spang A."/>
            <person name="Wolf Y.I."/>
            <person name="Koonin E.V."/>
            <person name="Ettema T.J."/>
        </authorList>
    </citation>
    <scope>NUCLEOTIDE SEQUENCE</scope>
</reference>
<gene>
    <name evidence="2" type="ORF">LCPAC404_00880</name>
</gene>
<proteinExistence type="predicted"/>
<evidence type="ECO:0000259" key="1">
    <source>
        <dbReference type="Pfam" id="PF07659"/>
    </source>
</evidence>
<organism evidence="2">
    <name type="scientific">Pithovirus LCPAC404</name>
    <dbReference type="NCBI Taxonomy" id="2506597"/>
    <lineage>
        <taxon>Viruses</taxon>
        <taxon>Pithoviruses</taxon>
    </lineage>
</organism>
<accession>A0A481ZBU3</accession>
<dbReference type="Pfam" id="PF07659">
    <property type="entry name" value="DUF1599"/>
    <property type="match status" value="1"/>
</dbReference>
<feature type="domain" description="Nucleotide modification associated" evidence="1">
    <location>
        <begin position="21"/>
        <end position="80"/>
    </location>
</feature>
<dbReference type="InterPro" id="IPR011630">
    <property type="entry name" value="DUF1599"/>
</dbReference>
<protein>
    <recommendedName>
        <fullName evidence="1">Nucleotide modification associated domain-containing protein</fullName>
    </recommendedName>
</protein>
<evidence type="ECO:0000313" key="2">
    <source>
        <dbReference type="EMBL" id="QBK93384.1"/>
    </source>
</evidence>